<dbReference type="RefSeq" id="WP_193346126.1">
    <property type="nucleotide sequence ID" value="NZ_CBCSIP010000103.1"/>
</dbReference>
<feature type="transmembrane region" description="Helical" evidence="2">
    <location>
        <begin position="98"/>
        <end position="120"/>
    </location>
</feature>
<keyword evidence="2" id="KW-1133">Transmembrane helix</keyword>
<dbReference type="EMBL" id="JAAIYO010000001">
    <property type="protein sequence ID" value="MBE4746695.1"/>
    <property type="molecule type" value="Genomic_DNA"/>
</dbReference>
<evidence type="ECO:0000313" key="3">
    <source>
        <dbReference type="EMBL" id="MBE4746695.1"/>
    </source>
</evidence>
<reference evidence="3 4" key="1">
    <citation type="submission" date="2020-02" db="EMBL/GenBank/DDBJ databases">
        <authorList>
            <person name="Babadi Z.K."/>
            <person name="Risdian C."/>
            <person name="Ebrahimipour G.H."/>
            <person name="Wink J."/>
        </authorList>
    </citation>
    <scope>NUCLEOTIDE SEQUENCE [LARGE SCALE GENOMIC DNA]</scope>
    <source>
        <strain evidence="3 4">ZKHCc1 1396</strain>
    </source>
</reference>
<organism evidence="3 4">
    <name type="scientific">Corallococcus soli</name>
    <dbReference type="NCBI Taxonomy" id="2710757"/>
    <lineage>
        <taxon>Bacteria</taxon>
        <taxon>Pseudomonadati</taxon>
        <taxon>Myxococcota</taxon>
        <taxon>Myxococcia</taxon>
        <taxon>Myxococcales</taxon>
        <taxon>Cystobacterineae</taxon>
        <taxon>Myxococcaceae</taxon>
        <taxon>Corallococcus</taxon>
    </lineage>
</organism>
<feature type="transmembrane region" description="Helical" evidence="2">
    <location>
        <begin position="132"/>
        <end position="154"/>
    </location>
</feature>
<sequence length="187" mass="21432">MIALTWTYGQLLRGLADVVRRVLLAQLLLLVPCFWLLELSQNVAFRWMNGDWGWVYPESSHGWFSVISLGLWSGAVVALWALNTRWFRPARMPRWQRVLWSTALCWLGQWLGGFLAAEVFHHPFQVWPGSRLVYVSFSALFFWAANALLYQWIARDDPEALPPRGPEASSEPVRPLPVTRAERPAGA</sequence>
<comment type="caution">
    <text evidence="3">The sequence shown here is derived from an EMBL/GenBank/DDBJ whole genome shotgun (WGS) entry which is preliminary data.</text>
</comment>
<feature type="transmembrane region" description="Helical" evidence="2">
    <location>
        <begin position="62"/>
        <end position="82"/>
    </location>
</feature>
<proteinExistence type="predicted"/>
<evidence type="ECO:0000256" key="1">
    <source>
        <dbReference type="SAM" id="MobiDB-lite"/>
    </source>
</evidence>
<evidence type="ECO:0000256" key="2">
    <source>
        <dbReference type="SAM" id="Phobius"/>
    </source>
</evidence>
<protein>
    <submittedName>
        <fullName evidence="3">Uncharacterized protein</fullName>
    </submittedName>
</protein>
<feature type="transmembrane region" description="Helical" evidence="2">
    <location>
        <begin position="18"/>
        <end position="37"/>
    </location>
</feature>
<gene>
    <name evidence="3" type="ORF">G4177_00730</name>
</gene>
<keyword evidence="4" id="KW-1185">Reference proteome</keyword>
<name>A0ABR9PFK1_9BACT</name>
<dbReference type="Proteomes" id="UP001516472">
    <property type="component" value="Unassembled WGS sequence"/>
</dbReference>
<keyword evidence="2" id="KW-0472">Membrane</keyword>
<keyword evidence="2" id="KW-0812">Transmembrane</keyword>
<feature type="region of interest" description="Disordered" evidence="1">
    <location>
        <begin position="161"/>
        <end position="187"/>
    </location>
</feature>
<evidence type="ECO:0000313" key="4">
    <source>
        <dbReference type="Proteomes" id="UP001516472"/>
    </source>
</evidence>
<accession>A0ABR9PFK1</accession>